<dbReference type="PANTHER" id="PTHR12982:SF0">
    <property type="entry name" value="PHOSPHATIDYLINOSITOL N-ACETYLGLUCOSAMINYLTRANSFERASE SUBUNIT C"/>
    <property type="match status" value="1"/>
</dbReference>
<evidence type="ECO:0000256" key="5">
    <source>
        <dbReference type="ARBA" id="ARBA00022692"/>
    </source>
</evidence>
<feature type="transmembrane region" description="Helical" evidence="8">
    <location>
        <begin position="304"/>
        <end position="324"/>
    </location>
</feature>
<accession>A0A0G4H4M5</accession>
<dbReference type="EMBL" id="CDMZ01001876">
    <property type="protein sequence ID" value="CEM38743.1"/>
    <property type="molecule type" value="Genomic_DNA"/>
</dbReference>
<evidence type="ECO:0000313" key="9">
    <source>
        <dbReference type="EMBL" id="CEM38743.1"/>
    </source>
</evidence>
<dbReference type="InterPro" id="IPR009450">
    <property type="entry name" value="Plno_GlcNAc_GPI2"/>
</dbReference>
<dbReference type="UniPathway" id="UPA00196"/>
<evidence type="ECO:0008006" key="10">
    <source>
        <dbReference type="Google" id="ProtNLM"/>
    </source>
</evidence>
<sequence>MHAGEVNPRGGGRKSGVGGGSPTDLFLFCPWDGRKFLPEELICPVCGQQRGGLSGPMKLMEGLGPLSLSEDKHDKTHWRKVLYEKQPFDDDYVDVTFLDSLITNANLRQYSYSMLCRDSVNITQHLSLVALFPIVWTSMHHSDSLSAQQLLLLDVFLLVAGHGLRLCVERMTPEAYWQNIRRTFNISGCLWILSAVLQTLTRAFSGDTVCLLTIIFLLIHVVAHDYMRVTREDEPSEGDEMKKEGDKVLKGSGALNAGMFAAVLLGSRLETPAEVFAFTCFAMEIFALSPQVRRYVRLLSKRAYVYGLTPVLILLAAVALSLVSNLLVCVFLASMFFITFVGPLWLIHSQRYKNEIQGPWDIAHVRSYHN</sequence>
<dbReference type="AlphaFoldDB" id="A0A0G4H4M5"/>
<evidence type="ECO:0000256" key="3">
    <source>
        <dbReference type="ARBA" id="ARBA00008321"/>
    </source>
</evidence>
<dbReference type="GO" id="GO:0006506">
    <property type="term" value="P:GPI anchor biosynthetic process"/>
    <property type="evidence" value="ECO:0007669"/>
    <property type="project" value="UniProtKB-UniPathway"/>
</dbReference>
<name>A0A0G4H4M5_9ALVE</name>
<comment type="subcellular location">
    <subcellularLocation>
        <location evidence="1">Membrane</location>
        <topology evidence="1">Multi-pass membrane protein</topology>
    </subcellularLocation>
</comment>
<dbReference type="GO" id="GO:0000506">
    <property type="term" value="C:glycosylphosphatidylinositol-N-acetylglucosaminyltransferase (GPI-GnT) complex"/>
    <property type="evidence" value="ECO:0007669"/>
    <property type="project" value="TreeGrafter"/>
</dbReference>
<evidence type="ECO:0000256" key="6">
    <source>
        <dbReference type="ARBA" id="ARBA00022989"/>
    </source>
</evidence>
<reference evidence="9" key="1">
    <citation type="submission" date="2014-11" db="EMBL/GenBank/DDBJ databases">
        <authorList>
            <person name="Otto D Thomas"/>
            <person name="Naeem Raeece"/>
        </authorList>
    </citation>
    <scope>NUCLEOTIDE SEQUENCE</scope>
</reference>
<protein>
    <recommendedName>
        <fullName evidence="10">Phosphatidylinositol N-acetylglucosaminyltransferase subunit C</fullName>
    </recommendedName>
</protein>
<comment type="pathway">
    <text evidence="2">Glycolipid biosynthesis; glycosylphosphatidylinositol-anchor biosynthesis.</text>
</comment>
<keyword evidence="7 8" id="KW-0472">Membrane</keyword>
<feature type="transmembrane region" description="Helical" evidence="8">
    <location>
        <begin position="330"/>
        <end position="347"/>
    </location>
</feature>
<evidence type="ECO:0000256" key="7">
    <source>
        <dbReference type="ARBA" id="ARBA00023136"/>
    </source>
</evidence>
<dbReference type="PIRSF" id="PIRSF016104">
    <property type="entry name" value="GPI2"/>
    <property type="match status" value="1"/>
</dbReference>
<evidence type="ECO:0000256" key="4">
    <source>
        <dbReference type="ARBA" id="ARBA00022502"/>
    </source>
</evidence>
<comment type="similarity">
    <text evidence="3">Belongs to the PIGC family.</text>
</comment>
<feature type="transmembrane region" description="Helical" evidence="8">
    <location>
        <begin position="203"/>
        <end position="227"/>
    </location>
</feature>
<dbReference type="PhylomeDB" id="A0A0G4H4M5"/>
<keyword evidence="6 8" id="KW-1133">Transmembrane helix</keyword>
<keyword evidence="5 8" id="KW-0812">Transmembrane</keyword>
<proteinExistence type="inferred from homology"/>
<organism evidence="9">
    <name type="scientific">Chromera velia CCMP2878</name>
    <dbReference type="NCBI Taxonomy" id="1169474"/>
    <lineage>
        <taxon>Eukaryota</taxon>
        <taxon>Sar</taxon>
        <taxon>Alveolata</taxon>
        <taxon>Colpodellida</taxon>
        <taxon>Chromeraceae</taxon>
        <taxon>Chromera</taxon>
    </lineage>
</organism>
<evidence type="ECO:0000256" key="8">
    <source>
        <dbReference type="SAM" id="Phobius"/>
    </source>
</evidence>
<gene>
    <name evidence="9" type="ORF">Cvel_853</name>
</gene>
<evidence type="ECO:0000256" key="1">
    <source>
        <dbReference type="ARBA" id="ARBA00004141"/>
    </source>
</evidence>
<dbReference type="VEuPathDB" id="CryptoDB:Cvel_853"/>
<dbReference type="PANTHER" id="PTHR12982">
    <property type="entry name" value="PHOSPHATIDYLINOSITOL GLYCAN, CLASS C"/>
    <property type="match status" value="1"/>
</dbReference>
<dbReference type="Pfam" id="PF06432">
    <property type="entry name" value="GPI2"/>
    <property type="match status" value="1"/>
</dbReference>
<evidence type="ECO:0000256" key="2">
    <source>
        <dbReference type="ARBA" id="ARBA00004687"/>
    </source>
</evidence>
<keyword evidence="4" id="KW-0337">GPI-anchor biosynthesis</keyword>